<evidence type="ECO:0000313" key="1">
    <source>
        <dbReference type="EMBL" id="TCW43952.1"/>
    </source>
</evidence>
<dbReference type="Proteomes" id="UP000295285">
    <property type="component" value="Unassembled WGS sequence"/>
</dbReference>
<dbReference type="RefSeq" id="WP_131935430.1">
    <property type="nucleotide sequence ID" value="NZ_SMDF01000046.1"/>
</dbReference>
<gene>
    <name evidence="1" type="ORF">EC910_14510</name>
</gene>
<organism evidence="1 2">
    <name type="scientific">Bacillus thuringiensis</name>
    <dbReference type="NCBI Taxonomy" id="1428"/>
    <lineage>
        <taxon>Bacteria</taxon>
        <taxon>Bacillati</taxon>
        <taxon>Bacillota</taxon>
        <taxon>Bacilli</taxon>
        <taxon>Bacillales</taxon>
        <taxon>Bacillaceae</taxon>
        <taxon>Bacillus</taxon>
        <taxon>Bacillus cereus group</taxon>
    </lineage>
</organism>
<protein>
    <submittedName>
        <fullName evidence="1">Uncharacterized protein</fullName>
    </submittedName>
</protein>
<dbReference type="AlphaFoldDB" id="A0A4R4AX30"/>
<sequence length="105" mass="12587">MDSFRTIRDRDAWATIRGYVYQVDLTIDRWIDLKDNELLELERGEDIDIIIEAITNTSHERNRILEQIKHRDKNITLRSSESIESIVSFYEHLQNNTEKNFCFVL</sequence>
<accession>A0A4R4AX30</accession>
<evidence type="ECO:0000313" key="2">
    <source>
        <dbReference type="Proteomes" id="UP000295285"/>
    </source>
</evidence>
<proteinExistence type="predicted"/>
<comment type="caution">
    <text evidence="1">The sequence shown here is derived from an EMBL/GenBank/DDBJ whole genome shotgun (WGS) entry which is preliminary data.</text>
</comment>
<dbReference type="EMBL" id="SMDG01000045">
    <property type="protein sequence ID" value="TCW43952.1"/>
    <property type="molecule type" value="Genomic_DNA"/>
</dbReference>
<name>A0A4R4AX30_BACTU</name>
<reference evidence="1 2" key="1">
    <citation type="submission" date="2019-03" db="EMBL/GenBank/DDBJ databases">
        <title>Above-ground endophytic microbial communities from plants in different locations in the United States.</title>
        <authorList>
            <person name="Frank C."/>
        </authorList>
    </citation>
    <scope>NUCLEOTIDE SEQUENCE [LARGE SCALE GENOMIC DNA]</scope>
    <source>
        <strain evidence="1 2">LP_2_YM</strain>
    </source>
</reference>